<accession>M1VBU5</accession>
<dbReference type="PANTHER" id="PTHR11099:SF0">
    <property type="entry name" value="VACUOLAR PROTEIN SORTING-ASSOCIATED PROTEIN 35"/>
    <property type="match status" value="1"/>
</dbReference>
<dbReference type="GO" id="GO:0005770">
    <property type="term" value="C:late endosome"/>
    <property type="evidence" value="ECO:0007669"/>
    <property type="project" value="TreeGrafter"/>
</dbReference>
<evidence type="ECO:0000256" key="5">
    <source>
        <dbReference type="ARBA" id="ARBA00023136"/>
    </source>
</evidence>
<protein>
    <submittedName>
        <fullName evidence="7">Retromer component VPS35</fullName>
    </submittedName>
</protein>
<dbReference type="STRING" id="280699.M1VBU5"/>
<keyword evidence="5" id="KW-0472">Membrane</keyword>
<reference evidence="7 8" key="1">
    <citation type="journal article" date="2004" name="Nature">
        <title>Genome sequence of the ultrasmall unicellular red alga Cyanidioschyzon merolae 10D.</title>
        <authorList>
            <person name="Matsuzaki M."/>
            <person name="Misumi O."/>
            <person name="Shin-i T."/>
            <person name="Maruyama S."/>
            <person name="Takahara M."/>
            <person name="Miyagishima S."/>
            <person name="Mori T."/>
            <person name="Nishida K."/>
            <person name="Yagisawa F."/>
            <person name="Nishida K."/>
            <person name="Yoshida Y."/>
            <person name="Nishimura Y."/>
            <person name="Nakao S."/>
            <person name="Kobayashi T."/>
            <person name="Momoyama Y."/>
            <person name="Higashiyama T."/>
            <person name="Minoda A."/>
            <person name="Sano M."/>
            <person name="Nomoto H."/>
            <person name="Oishi K."/>
            <person name="Hayashi H."/>
            <person name="Ohta F."/>
            <person name="Nishizaka S."/>
            <person name="Haga S."/>
            <person name="Miura S."/>
            <person name="Morishita T."/>
            <person name="Kabeya Y."/>
            <person name="Terasawa K."/>
            <person name="Suzuki Y."/>
            <person name="Ishii Y."/>
            <person name="Asakawa S."/>
            <person name="Takano H."/>
            <person name="Ohta N."/>
            <person name="Kuroiwa H."/>
            <person name="Tanaka K."/>
            <person name="Shimizu N."/>
            <person name="Sugano S."/>
            <person name="Sato N."/>
            <person name="Nozaki H."/>
            <person name="Ogasawara N."/>
            <person name="Kohara Y."/>
            <person name="Kuroiwa T."/>
        </authorList>
    </citation>
    <scope>NUCLEOTIDE SEQUENCE [LARGE SCALE GENOMIC DNA]</scope>
    <source>
        <strain evidence="7 8">10D</strain>
    </source>
</reference>
<evidence type="ECO:0000313" key="8">
    <source>
        <dbReference type="Proteomes" id="UP000007014"/>
    </source>
</evidence>
<keyword evidence="4" id="KW-0653">Protein transport</keyword>
<dbReference type="Proteomes" id="UP000007014">
    <property type="component" value="Chromosome 8"/>
</dbReference>
<dbReference type="InterPro" id="IPR005378">
    <property type="entry name" value="Vps35"/>
</dbReference>
<evidence type="ECO:0000256" key="3">
    <source>
        <dbReference type="ARBA" id="ARBA00022448"/>
    </source>
</evidence>
<comment type="subcellular location">
    <subcellularLocation>
        <location evidence="1">Membrane</location>
        <topology evidence="1">Peripheral membrane protein</topology>
    </subcellularLocation>
</comment>
<name>M1VBU5_CYAM1</name>
<sequence>MRTTRPSRRSKDATENSEEAVRATLQFVERLLSRIDKDALLFPAGTFYGPGGVRADPLALERHSPTARTVAAVPSREAPALARPCKLENCTDSKLKKSLVLYFETHATIAVRLWFLYRSLTEAERWQYAEPSTTEAFEQAAAAPAAQMSHPPAATNEAEIRKIPEPFVSKESSQPNEATQRRSTSGPCDVHQLARLYEIAQCWSAVCPRLYVLSTVAGALIACHPSRRDEIAQDLLEMLAGVQHPLLSLPLRTFVAKLLVDAWKPQEGATDLETEHLVDHLMDNWENMVDALMRVPSYGFELRPLSSSSARNDLAACRWVLAEQLSILLGSQFTVLARTAFVKGAIFREKMLPMLSQRILRIAEAPLQEYLLECLIQAFPEEFLAFAAQHYLDMIQRTRVGVRHARLLARFWERLHRWLQRSPAWTQAVQDLPLVVCGIEALTWASPVRTPFESVDRLDACEMLIELALKMGGIHHTSLNELLTLYLRAWKRAYADLCPKSPVSARYLVPPTTTTLVSLPGARSACELTPSQCPCELHSPCSPDMEERVDLGGIFAPCARSTEASSCTTEQAYLGAARLVRLCKRLVRAAGCWSDLLMVPAFNDLLTLLPMDDRRRLARQLALWIVLDRPSSATVLRPELCLRRTNAEALKISRHYASILIWLDALVRGAKALETDEEIGYQEASQHSTKAARQQTAHDLDVDAAGCLRSMPEPTTDDALYDVMLCSCVVGKFTWNDIPLLDQLMNWVLGTPAAARRQLLPTCASTVMRLLAEQASASEFLRTQLWERMHAMLANLAQIESAQAAVLSIDAALLADQVAVDSPALVRNLLVQALVILEEDRLSARAYRTILLRVIDALRVLERLEYDALLRLASQVAHQAESCWVPVDRCQALCAVANLYACIAAAHEQSTSAPMLQAGTQALQCWKRALVIAMEACGVSERAHLLLDVYRAGRQLTVTVCASGFPDSFRDELDATCFECVASVQQIIRQFGWSHHAEHLHLAWARLVRLAASREVPR</sequence>
<gene>
    <name evidence="7" type="ORF">CYME_CMH220C</name>
</gene>
<dbReference type="GeneID" id="16993539"/>
<dbReference type="GO" id="GO:0005829">
    <property type="term" value="C:cytosol"/>
    <property type="evidence" value="ECO:0007669"/>
    <property type="project" value="GOC"/>
</dbReference>
<feature type="region of interest" description="Disordered" evidence="6">
    <location>
        <begin position="166"/>
        <end position="186"/>
    </location>
</feature>
<dbReference type="GO" id="GO:0006886">
    <property type="term" value="P:intracellular protein transport"/>
    <property type="evidence" value="ECO:0007669"/>
    <property type="project" value="TreeGrafter"/>
</dbReference>
<dbReference type="EMBL" id="AP006490">
    <property type="protein sequence ID" value="BAM79872.1"/>
    <property type="molecule type" value="Genomic_DNA"/>
</dbReference>
<dbReference type="AlphaFoldDB" id="M1VBU5"/>
<dbReference type="InterPro" id="IPR042491">
    <property type="entry name" value="Vps35_C"/>
</dbReference>
<dbReference type="Gramene" id="CMH220CT">
    <property type="protein sequence ID" value="CMH220CT"/>
    <property type="gene ID" value="CMH220C"/>
</dbReference>
<dbReference type="Gene3D" id="1.25.40.660">
    <property type="entry name" value="Vacuolar protein sorting-associated protein 35, helical subcomplex Vps35-C"/>
    <property type="match status" value="1"/>
</dbReference>
<evidence type="ECO:0000256" key="2">
    <source>
        <dbReference type="ARBA" id="ARBA00006536"/>
    </source>
</evidence>
<evidence type="ECO:0000256" key="4">
    <source>
        <dbReference type="ARBA" id="ARBA00022927"/>
    </source>
</evidence>
<dbReference type="PANTHER" id="PTHR11099">
    <property type="entry name" value="VACUOLAR SORTING PROTEIN 35"/>
    <property type="match status" value="1"/>
</dbReference>
<dbReference type="GO" id="GO:0030906">
    <property type="term" value="C:retromer, cargo-selective complex"/>
    <property type="evidence" value="ECO:0007669"/>
    <property type="project" value="InterPro"/>
</dbReference>
<dbReference type="Pfam" id="PF03635">
    <property type="entry name" value="Vps35"/>
    <property type="match status" value="2"/>
</dbReference>
<organism evidence="7 8">
    <name type="scientific">Cyanidioschyzon merolae (strain NIES-3377 / 10D)</name>
    <name type="common">Unicellular red alga</name>
    <dbReference type="NCBI Taxonomy" id="280699"/>
    <lineage>
        <taxon>Eukaryota</taxon>
        <taxon>Rhodophyta</taxon>
        <taxon>Bangiophyceae</taxon>
        <taxon>Cyanidiales</taxon>
        <taxon>Cyanidiaceae</taxon>
        <taxon>Cyanidioschyzon</taxon>
    </lineage>
</organism>
<comment type="similarity">
    <text evidence="2">Belongs to the VPS35 family.</text>
</comment>
<dbReference type="OrthoDB" id="5158at2759"/>
<dbReference type="HOGENOM" id="CLU_296544_0_0_1"/>
<keyword evidence="3" id="KW-0813">Transport</keyword>
<evidence type="ECO:0000256" key="1">
    <source>
        <dbReference type="ARBA" id="ARBA00004170"/>
    </source>
</evidence>
<evidence type="ECO:0000313" key="7">
    <source>
        <dbReference type="EMBL" id="BAM79872.1"/>
    </source>
</evidence>
<dbReference type="KEGG" id="cme:CYME_CMH220C"/>
<feature type="compositionally biased region" description="Polar residues" evidence="6">
    <location>
        <begin position="170"/>
        <end position="186"/>
    </location>
</feature>
<dbReference type="eggNOG" id="KOG1107">
    <property type="taxonomic scope" value="Eukaryota"/>
</dbReference>
<reference evidence="7 8" key="2">
    <citation type="journal article" date="2007" name="BMC Biol.">
        <title>A 100%-complete sequence reveals unusually simple genomic features in the hot-spring red alga Cyanidioschyzon merolae.</title>
        <authorList>
            <person name="Nozaki H."/>
            <person name="Takano H."/>
            <person name="Misumi O."/>
            <person name="Terasawa K."/>
            <person name="Matsuzaki M."/>
            <person name="Maruyama S."/>
            <person name="Nishida K."/>
            <person name="Yagisawa F."/>
            <person name="Yoshida Y."/>
            <person name="Fujiwara T."/>
            <person name="Takio S."/>
            <person name="Tamura K."/>
            <person name="Chung S.J."/>
            <person name="Nakamura S."/>
            <person name="Kuroiwa H."/>
            <person name="Tanaka K."/>
            <person name="Sato N."/>
            <person name="Kuroiwa T."/>
        </authorList>
    </citation>
    <scope>NUCLEOTIDE SEQUENCE [LARGE SCALE GENOMIC DNA]</scope>
    <source>
        <strain evidence="7 8">10D</strain>
    </source>
</reference>
<dbReference type="OMA" id="VEHCKFA"/>
<dbReference type="GO" id="GO:0042147">
    <property type="term" value="P:retrograde transport, endosome to Golgi"/>
    <property type="evidence" value="ECO:0007669"/>
    <property type="project" value="InterPro"/>
</dbReference>
<dbReference type="RefSeq" id="XP_005536158.1">
    <property type="nucleotide sequence ID" value="XM_005536101.1"/>
</dbReference>
<keyword evidence="8" id="KW-1185">Reference proteome</keyword>
<proteinExistence type="inferred from homology"/>
<evidence type="ECO:0000256" key="6">
    <source>
        <dbReference type="SAM" id="MobiDB-lite"/>
    </source>
</evidence>